<accession>A0A6J6M2J6</accession>
<dbReference type="AlphaFoldDB" id="A0A6J6M2J6"/>
<proteinExistence type="predicted"/>
<protein>
    <submittedName>
        <fullName evidence="1">Unannotated protein</fullName>
    </submittedName>
</protein>
<reference evidence="1" key="1">
    <citation type="submission" date="2020-05" db="EMBL/GenBank/DDBJ databases">
        <authorList>
            <person name="Chiriac C."/>
            <person name="Salcher M."/>
            <person name="Ghai R."/>
            <person name="Kavagutti S V."/>
        </authorList>
    </citation>
    <scope>NUCLEOTIDE SEQUENCE</scope>
</reference>
<name>A0A6J6M2J6_9ZZZZ</name>
<gene>
    <name evidence="1" type="ORF">UFOPK2169_01815</name>
</gene>
<sequence length="49" mass="5216">MRPSEITNVMVSRLATFAPVTGSVRITAPVSTSSLRSLAMVIPQPNFAI</sequence>
<evidence type="ECO:0000313" key="1">
    <source>
        <dbReference type="EMBL" id="CAB4668241.1"/>
    </source>
</evidence>
<organism evidence="1">
    <name type="scientific">freshwater metagenome</name>
    <dbReference type="NCBI Taxonomy" id="449393"/>
    <lineage>
        <taxon>unclassified sequences</taxon>
        <taxon>metagenomes</taxon>
        <taxon>ecological metagenomes</taxon>
    </lineage>
</organism>
<dbReference type="EMBL" id="CAEZWE010000126">
    <property type="protein sequence ID" value="CAB4668241.1"/>
    <property type="molecule type" value="Genomic_DNA"/>
</dbReference>